<comment type="caution">
    <text evidence="1">The sequence shown here is derived from an EMBL/GenBank/DDBJ whole genome shotgun (WGS) entry which is preliminary data.</text>
</comment>
<gene>
    <name evidence="1" type="ORF">PGIGA_G00195140</name>
</gene>
<sequence>ISDCVLKETQYKTCCVKTPAEGRDNFKSRTTAADGESKKRKRERESRMEKEEKERETDASDRPNMKDRRAFCPDHFQKI</sequence>
<evidence type="ECO:0000313" key="1">
    <source>
        <dbReference type="EMBL" id="MCI4395713.1"/>
    </source>
</evidence>
<evidence type="ECO:0000313" key="2">
    <source>
        <dbReference type="Proteomes" id="UP000829447"/>
    </source>
</evidence>
<accession>A0ACC5XWQ2</accession>
<protein>
    <submittedName>
        <fullName evidence="1">Uncharacterized protein</fullName>
    </submittedName>
</protein>
<proteinExistence type="predicted"/>
<name>A0ACC5XWQ2_PANGG</name>
<feature type="non-terminal residue" evidence="1">
    <location>
        <position position="1"/>
    </location>
</feature>
<dbReference type="EMBL" id="CM040483">
    <property type="protein sequence ID" value="MCI4395713.1"/>
    <property type="molecule type" value="Genomic_DNA"/>
</dbReference>
<organism evidence="1 2">
    <name type="scientific">Pangasianodon gigas</name>
    <name type="common">Mekong giant catfish</name>
    <name type="synonym">Pangasius gigas</name>
    <dbReference type="NCBI Taxonomy" id="30993"/>
    <lineage>
        <taxon>Eukaryota</taxon>
        <taxon>Metazoa</taxon>
        <taxon>Chordata</taxon>
        <taxon>Craniata</taxon>
        <taxon>Vertebrata</taxon>
        <taxon>Euteleostomi</taxon>
        <taxon>Actinopterygii</taxon>
        <taxon>Neopterygii</taxon>
        <taxon>Teleostei</taxon>
        <taxon>Ostariophysi</taxon>
        <taxon>Siluriformes</taxon>
        <taxon>Pangasiidae</taxon>
        <taxon>Pangasianodon</taxon>
    </lineage>
</organism>
<keyword evidence="2" id="KW-1185">Reference proteome</keyword>
<dbReference type="Proteomes" id="UP000829447">
    <property type="component" value="Linkage Group LG30"/>
</dbReference>
<reference evidence="1 2" key="1">
    <citation type="journal article" date="2022" name="bioRxiv">
        <title>An ancient truncated duplication of the anti-Mullerian hormone receptor type 2 gene is a potential conserved master sex determinant in the Pangasiidae catfish family.</title>
        <authorList>
            <person name="Wen M."/>
            <person name="Pan Q."/>
            <person name="Jouanno E."/>
            <person name="Montfort J."/>
            <person name="Zahm M."/>
            <person name="Cabau C."/>
            <person name="Klopp C."/>
            <person name="Iampietro C."/>
            <person name="Roques C."/>
            <person name="Bouchez O."/>
            <person name="Castinel A."/>
            <person name="Donnadieu C."/>
            <person name="Parrinello H."/>
            <person name="Poncet C."/>
            <person name="Belmonte E."/>
            <person name="Gautier V."/>
            <person name="Avarre J.-C."/>
            <person name="Dugue R."/>
            <person name="Gustiano R."/>
            <person name="Ha T.T.T."/>
            <person name="Campet M."/>
            <person name="Sriphairoj K."/>
            <person name="Ribolli J."/>
            <person name="de Almeida F.L."/>
            <person name="Desvignes T."/>
            <person name="Postlethwait J.H."/>
            <person name="Bucao C.F."/>
            <person name="Robinson-Rechavi M."/>
            <person name="Bobe J."/>
            <person name="Herpin A."/>
            <person name="Guiguen Y."/>
        </authorList>
    </citation>
    <scope>NUCLEOTIDE SEQUENCE [LARGE SCALE GENOMIC DNA]</scope>
    <source>
        <strain evidence="1">YG-Dec2019</strain>
    </source>
</reference>